<accession>A0ABX3TU70</accession>
<dbReference type="Gene3D" id="3.40.50.2000">
    <property type="entry name" value="Glycogen Phosphorylase B"/>
    <property type="match status" value="2"/>
</dbReference>
<sequence>MKLCILIDGISNSGGTDRVASLISALFVKNGVETSIYSMSSGKPYYDFDPRVVIKLPKYKSRNRNLLDYSFSIKSEKFDYVIVLSMGRLSAQAVPLLKLINVKAKVICNDHVSFKSFSRVKQIIKWPAYKMADEIVVLTESDRRYLAEKLGSKVKVVRNCSPYEHATLDVSHIAKKEKIVLAVGRLTYQKNFERLLSNWVKIDSDGWKLVIVGNGEDRELLDEFITKHNINNVSIENPGHNLDEWYKKSSLLVMTSRYEGLPMVLIEAKNFGVPAVAFNCETGPIEIIKDDGFVIDYDNDAEFVEKIEELLKDDELRLDLSRRSLNNSRIFTGDEIYKEWVSILV</sequence>
<evidence type="ECO:0000259" key="2">
    <source>
        <dbReference type="Pfam" id="PF00534"/>
    </source>
</evidence>
<dbReference type="PANTHER" id="PTHR46401">
    <property type="entry name" value="GLYCOSYLTRANSFERASE WBBK-RELATED"/>
    <property type="match status" value="1"/>
</dbReference>
<dbReference type="InterPro" id="IPR028098">
    <property type="entry name" value="Glyco_trans_4-like_N"/>
</dbReference>
<dbReference type="InterPro" id="IPR001296">
    <property type="entry name" value="Glyco_trans_1"/>
</dbReference>
<gene>
    <name evidence="4" type="ORF">BS639_23630</name>
</gene>
<evidence type="ECO:0000313" key="4">
    <source>
        <dbReference type="EMBL" id="ORJ18746.1"/>
    </source>
</evidence>
<dbReference type="EMBL" id="MRWD01000092">
    <property type="protein sequence ID" value="ORJ18746.1"/>
    <property type="molecule type" value="Genomic_DNA"/>
</dbReference>
<evidence type="ECO:0000313" key="5">
    <source>
        <dbReference type="Proteomes" id="UP000192722"/>
    </source>
</evidence>
<dbReference type="CDD" id="cd03820">
    <property type="entry name" value="GT4_AmsD-like"/>
    <property type="match status" value="1"/>
</dbReference>
<feature type="domain" description="Glycosyltransferase subfamily 4-like N-terminal" evidence="3">
    <location>
        <begin position="14"/>
        <end position="159"/>
    </location>
</feature>
<dbReference type="RefSeq" id="WP_084984514.1">
    <property type="nucleotide sequence ID" value="NZ_CBCSCF010000004.1"/>
</dbReference>
<dbReference type="Pfam" id="PF13439">
    <property type="entry name" value="Glyco_transf_4"/>
    <property type="match status" value="1"/>
</dbReference>
<dbReference type="Pfam" id="PF00534">
    <property type="entry name" value="Glycos_transf_1"/>
    <property type="match status" value="1"/>
</dbReference>
<reference evidence="4 5" key="1">
    <citation type="journal article" date="2017" name="Int. J. Syst. Evol. Microbiol.">
        <title>Rouxiella badensis sp. nov. and Rouxiella silvae sp. nov. isolated from peat bog soil in Germany and emendation of the genus description.</title>
        <authorList>
            <person name="Le Fleche-Mateos A."/>
            <person name="Kugler J.H."/>
            <person name="Hansen S.H."/>
            <person name="Syldatk C."/>
            <person name="Hausmann R."/>
            <person name="Lomprez F."/>
            <person name="Vandenbogaert M."/>
            <person name="Manuguerra J.C."/>
            <person name="Grimont P.A."/>
        </authorList>
    </citation>
    <scope>NUCLEOTIDE SEQUENCE [LARGE SCALE GENOMIC DNA]</scope>
    <source>
        <strain evidence="4 5">213</strain>
    </source>
</reference>
<proteinExistence type="predicted"/>
<protein>
    <recommendedName>
        <fullName evidence="6">Glycosyl transferase family 1 domain-containing protein</fullName>
    </recommendedName>
</protein>
<keyword evidence="5" id="KW-1185">Reference proteome</keyword>
<feature type="domain" description="Glycosyl transferase family 1" evidence="2">
    <location>
        <begin position="171"/>
        <end position="323"/>
    </location>
</feature>
<organism evidence="4 5">
    <name type="scientific">Rouxiella silvae</name>
    <dbReference type="NCBI Taxonomy" id="1646373"/>
    <lineage>
        <taxon>Bacteria</taxon>
        <taxon>Pseudomonadati</taxon>
        <taxon>Pseudomonadota</taxon>
        <taxon>Gammaproteobacteria</taxon>
        <taxon>Enterobacterales</taxon>
        <taxon>Yersiniaceae</taxon>
        <taxon>Rouxiella</taxon>
    </lineage>
</organism>
<keyword evidence="1" id="KW-0808">Transferase</keyword>
<evidence type="ECO:0000259" key="3">
    <source>
        <dbReference type="Pfam" id="PF13439"/>
    </source>
</evidence>
<dbReference type="Proteomes" id="UP000192722">
    <property type="component" value="Unassembled WGS sequence"/>
</dbReference>
<dbReference type="PANTHER" id="PTHR46401:SF2">
    <property type="entry name" value="GLYCOSYLTRANSFERASE WBBK-RELATED"/>
    <property type="match status" value="1"/>
</dbReference>
<dbReference type="SUPFAM" id="SSF53756">
    <property type="entry name" value="UDP-Glycosyltransferase/glycogen phosphorylase"/>
    <property type="match status" value="1"/>
</dbReference>
<evidence type="ECO:0000256" key="1">
    <source>
        <dbReference type="ARBA" id="ARBA00022679"/>
    </source>
</evidence>
<comment type="caution">
    <text evidence="4">The sequence shown here is derived from an EMBL/GenBank/DDBJ whole genome shotgun (WGS) entry which is preliminary data.</text>
</comment>
<evidence type="ECO:0008006" key="6">
    <source>
        <dbReference type="Google" id="ProtNLM"/>
    </source>
</evidence>
<name>A0ABX3TU70_9GAMM</name>